<keyword evidence="1 4" id="KW-0812">Transmembrane</keyword>
<dbReference type="RefSeq" id="WP_308983899.1">
    <property type="nucleotide sequence ID" value="NZ_JARXIC010000003.1"/>
</dbReference>
<accession>A0ABU1AHZ2</accession>
<name>A0ABU1AHZ2_9BACT</name>
<dbReference type="PANTHER" id="PTHR11360">
    <property type="entry name" value="MONOCARBOXYLATE TRANSPORTER"/>
    <property type="match status" value="1"/>
</dbReference>
<dbReference type="InterPro" id="IPR036259">
    <property type="entry name" value="MFS_trans_sf"/>
</dbReference>
<feature type="transmembrane region" description="Helical" evidence="4">
    <location>
        <begin position="382"/>
        <end position="401"/>
    </location>
</feature>
<protein>
    <submittedName>
        <fullName evidence="5">MFS transporter</fullName>
    </submittedName>
</protein>
<feature type="transmembrane region" description="Helical" evidence="4">
    <location>
        <begin position="164"/>
        <end position="185"/>
    </location>
</feature>
<sequence length="450" mass="49199">MDFRPFKPNRPFDIKKWPGYYGWVILVVGTLGMISAVPGSPPGMSVFVDDMIGALDLERSSFALAYTLGTIAAGVCAPIAGRFIDRLGARVIGCLSYFGLGLILLFTGYIGQIYSMFPSAETTSVPYAFILIFISFAGIRLMGVSFSMTTCRSMVFRWFEGKRGWAAAINGTMLSLSFSTAPLLLNGFVISLGWQRTWITLGCIFIFGMTTMAYVFFRDSPEACGVEVEQSTSKRKDSKIRVPIVKEFTAPEALRTSTFWYFVAGLALNGLIGTGISFHIIGLGDSLGMTREAAVGVFLPSSFFHIGTTILIGSYAERLKMKHVLSFMVIAQLLSLAGAYHLSDTFWRWCFIVGSGCAWGSFGVLVNVPWARFYGRKNLGAINGWVTGVMIVTSALGPYLFGLCYELTDAFSIAIIACSVLCPIVFIFSLLSDNPQAVIYYNKKAKTKGP</sequence>
<feature type="transmembrane region" description="Helical" evidence="4">
    <location>
        <begin position="293"/>
        <end position="312"/>
    </location>
</feature>
<reference evidence="5 6" key="1">
    <citation type="submission" date="2023-04" db="EMBL/GenBank/DDBJ databases">
        <title>A novel bacteria isolated from coastal sediment.</title>
        <authorList>
            <person name="Liu X.-J."/>
            <person name="Du Z.-J."/>
        </authorList>
    </citation>
    <scope>NUCLEOTIDE SEQUENCE [LARGE SCALE GENOMIC DNA]</scope>
    <source>
        <strain evidence="5 6">SDUM461004</strain>
    </source>
</reference>
<comment type="caution">
    <text evidence="5">The sequence shown here is derived from an EMBL/GenBank/DDBJ whole genome shotgun (WGS) entry which is preliminary data.</text>
</comment>
<organism evidence="5 6">
    <name type="scientific">Thalassobacterium sedimentorum</name>
    <dbReference type="NCBI Taxonomy" id="3041258"/>
    <lineage>
        <taxon>Bacteria</taxon>
        <taxon>Pseudomonadati</taxon>
        <taxon>Verrucomicrobiota</taxon>
        <taxon>Opitutia</taxon>
        <taxon>Puniceicoccales</taxon>
        <taxon>Coraliomargaritaceae</taxon>
        <taxon>Thalassobacterium</taxon>
    </lineage>
</organism>
<gene>
    <name evidence="5" type="ORF">QEH59_03130</name>
</gene>
<keyword evidence="2 4" id="KW-1133">Transmembrane helix</keyword>
<dbReference type="SUPFAM" id="SSF103473">
    <property type="entry name" value="MFS general substrate transporter"/>
    <property type="match status" value="1"/>
</dbReference>
<evidence type="ECO:0000256" key="1">
    <source>
        <dbReference type="ARBA" id="ARBA00022692"/>
    </source>
</evidence>
<evidence type="ECO:0000313" key="6">
    <source>
        <dbReference type="Proteomes" id="UP001243717"/>
    </source>
</evidence>
<dbReference type="PANTHER" id="PTHR11360:SF308">
    <property type="entry name" value="BLL3089 PROTEIN"/>
    <property type="match status" value="1"/>
</dbReference>
<evidence type="ECO:0000313" key="5">
    <source>
        <dbReference type="EMBL" id="MDQ8193401.1"/>
    </source>
</evidence>
<dbReference type="InterPro" id="IPR011701">
    <property type="entry name" value="MFS"/>
</dbReference>
<evidence type="ECO:0000256" key="3">
    <source>
        <dbReference type="ARBA" id="ARBA00023136"/>
    </source>
</evidence>
<dbReference type="Gene3D" id="1.20.1250.20">
    <property type="entry name" value="MFS general substrate transporter like domains"/>
    <property type="match status" value="2"/>
</dbReference>
<feature type="transmembrane region" description="Helical" evidence="4">
    <location>
        <begin position="259"/>
        <end position="281"/>
    </location>
</feature>
<keyword evidence="3 4" id="KW-0472">Membrane</keyword>
<proteinExistence type="predicted"/>
<evidence type="ECO:0000256" key="2">
    <source>
        <dbReference type="ARBA" id="ARBA00022989"/>
    </source>
</evidence>
<dbReference type="EMBL" id="JARXIC010000003">
    <property type="protein sequence ID" value="MDQ8193401.1"/>
    <property type="molecule type" value="Genomic_DNA"/>
</dbReference>
<dbReference type="Proteomes" id="UP001243717">
    <property type="component" value="Unassembled WGS sequence"/>
</dbReference>
<keyword evidence="6" id="KW-1185">Reference proteome</keyword>
<feature type="transmembrane region" description="Helical" evidence="4">
    <location>
        <begin position="20"/>
        <end position="40"/>
    </location>
</feature>
<feature type="transmembrane region" description="Helical" evidence="4">
    <location>
        <begin position="125"/>
        <end position="143"/>
    </location>
</feature>
<dbReference type="Pfam" id="PF07690">
    <property type="entry name" value="MFS_1"/>
    <property type="match status" value="1"/>
</dbReference>
<dbReference type="InterPro" id="IPR050327">
    <property type="entry name" value="Proton-linked_MCT"/>
</dbReference>
<feature type="transmembrane region" description="Helical" evidence="4">
    <location>
        <begin position="413"/>
        <end position="431"/>
    </location>
</feature>
<feature type="transmembrane region" description="Helical" evidence="4">
    <location>
        <begin position="197"/>
        <end position="217"/>
    </location>
</feature>
<feature type="transmembrane region" description="Helical" evidence="4">
    <location>
        <begin position="60"/>
        <end position="80"/>
    </location>
</feature>
<evidence type="ECO:0000256" key="4">
    <source>
        <dbReference type="SAM" id="Phobius"/>
    </source>
</evidence>
<feature type="transmembrane region" description="Helical" evidence="4">
    <location>
        <begin position="346"/>
        <end position="370"/>
    </location>
</feature>
<feature type="transmembrane region" description="Helical" evidence="4">
    <location>
        <begin position="92"/>
        <end position="113"/>
    </location>
</feature>
<feature type="transmembrane region" description="Helical" evidence="4">
    <location>
        <begin position="324"/>
        <end position="340"/>
    </location>
</feature>